<feature type="binding site" evidence="2">
    <location>
        <begin position="193"/>
        <end position="195"/>
    </location>
    <ligand>
        <name>substrate</name>
    </ligand>
</feature>
<dbReference type="EMBL" id="LR778175">
    <property type="protein sequence ID" value="CAB1274906.1"/>
    <property type="molecule type" value="Genomic_DNA"/>
</dbReference>
<keyword evidence="2" id="KW-0573">Peptidoglycan synthesis</keyword>
<feature type="binding site" evidence="2">
    <location>
        <position position="187"/>
    </location>
    <ligand>
        <name>substrate</name>
    </ligand>
</feature>
<dbReference type="RefSeq" id="WP_197744762.1">
    <property type="nucleotide sequence ID" value="NZ_LR778175.1"/>
</dbReference>
<dbReference type="GO" id="GO:0008360">
    <property type="term" value="P:regulation of cell shape"/>
    <property type="evidence" value="ECO:0007669"/>
    <property type="project" value="UniProtKB-KW"/>
</dbReference>
<feature type="binding site" evidence="2">
    <location>
        <position position="36"/>
    </location>
    <ligand>
        <name>substrate</name>
    </ligand>
</feature>
<sequence length="253" mass="29077">MENQKELAKVPHHIAIIMDGNGRWAESRKQPRFYGHKVGVDAAEKVIRACTRIGVKTLTLFAFSSENWRRPSQEVDVLMGLFKTVLASKINQFQKQGICFRAIGDRSKFSKPLQEEINRAEILTANNQKINLIIAANYGGRWDITQAAKKIAISVKTNLISPDIITPEFFSKYLTTEQFPEPDLFIRTGGEKRISNFLLWQLAYTEFYFTDTLWPDFNESDLVLAIDNFSKRERRFGQTSKQMESEPTCLSKE</sequence>
<feature type="binding site" evidence="2">
    <location>
        <position position="206"/>
    </location>
    <ligand>
        <name>Mg(2+)</name>
        <dbReference type="ChEBI" id="CHEBI:18420"/>
    </ligand>
</feature>
<dbReference type="Proteomes" id="UP000516072">
    <property type="component" value="Chromosome"/>
</dbReference>
<dbReference type="InterPro" id="IPR018520">
    <property type="entry name" value="UPP_synth-like_CS"/>
</dbReference>
<dbReference type="EC" id="2.5.1.31" evidence="2"/>
<dbReference type="PROSITE" id="PS01066">
    <property type="entry name" value="UPP_SYNTHASE"/>
    <property type="match status" value="1"/>
</dbReference>
<evidence type="ECO:0000313" key="3">
    <source>
        <dbReference type="EMBL" id="CAB1274906.1"/>
    </source>
</evidence>
<evidence type="ECO:0000256" key="1">
    <source>
        <dbReference type="ARBA" id="ARBA00022679"/>
    </source>
</evidence>
<evidence type="ECO:0000313" key="4">
    <source>
        <dbReference type="Proteomes" id="UP000516072"/>
    </source>
</evidence>
<keyword evidence="2" id="KW-0133">Cell shape</keyword>
<comment type="similarity">
    <text evidence="2">Belongs to the UPP synthase family.</text>
</comment>
<feature type="binding site" evidence="2">
    <location>
        <position position="70"/>
    </location>
    <ligand>
        <name>substrate</name>
    </ligand>
</feature>
<dbReference type="FunFam" id="3.40.1180.10:FF:000001">
    <property type="entry name" value="(2E,6E)-farnesyl-diphosphate-specific ditrans,polycis-undecaprenyl-diphosphate synthase"/>
    <property type="match status" value="1"/>
</dbReference>
<keyword evidence="1 2" id="KW-0808">Transferase</keyword>
<evidence type="ECO:0000256" key="2">
    <source>
        <dbReference type="HAMAP-Rule" id="MF_01139"/>
    </source>
</evidence>
<organism evidence="3 4">
    <name type="scientific">Candidatus Nitrosacidococcus tergens</name>
    <dbReference type="NCBI Taxonomy" id="553981"/>
    <lineage>
        <taxon>Bacteria</taxon>
        <taxon>Pseudomonadati</taxon>
        <taxon>Pseudomonadota</taxon>
        <taxon>Gammaproteobacteria</taxon>
        <taxon>Chromatiales</taxon>
        <taxon>Chromatiaceae</taxon>
        <taxon>Candidatus Nitrosacidococcus</taxon>
    </lineage>
</organism>
<feature type="binding site" evidence="2">
    <location>
        <begin position="64"/>
        <end position="66"/>
    </location>
    <ligand>
        <name>substrate</name>
    </ligand>
</feature>
<feature type="active site" evidence="2">
    <location>
        <position position="19"/>
    </location>
</feature>
<dbReference type="PANTHER" id="PTHR10291">
    <property type="entry name" value="DEHYDRODOLICHYL DIPHOSPHATE SYNTHASE FAMILY MEMBER"/>
    <property type="match status" value="1"/>
</dbReference>
<dbReference type="GO" id="GO:0000287">
    <property type="term" value="F:magnesium ion binding"/>
    <property type="evidence" value="ECO:0007669"/>
    <property type="project" value="UniProtKB-UniRule"/>
</dbReference>
<proteinExistence type="inferred from homology"/>
<feature type="binding site" evidence="2">
    <location>
        <begin position="20"/>
        <end position="23"/>
    </location>
    <ligand>
        <name>substrate</name>
    </ligand>
</feature>
<accession>A0A7G1Q817</accession>
<feature type="active site" description="Proton acceptor" evidence="2">
    <location>
        <position position="67"/>
    </location>
</feature>
<feature type="binding site" evidence="2">
    <location>
        <position position="24"/>
    </location>
    <ligand>
        <name>substrate</name>
    </ligand>
</feature>
<dbReference type="NCBIfam" id="TIGR00055">
    <property type="entry name" value="uppS"/>
    <property type="match status" value="1"/>
</dbReference>
<feature type="binding site" evidence="2">
    <location>
        <position position="19"/>
    </location>
    <ligand>
        <name>Mg(2+)</name>
        <dbReference type="ChEBI" id="CHEBI:18420"/>
    </ligand>
</feature>
<dbReference type="SUPFAM" id="SSF64005">
    <property type="entry name" value="Undecaprenyl diphosphate synthase"/>
    <property type="match status" value="1"/>
</dbReference>
<dbReference type="GO" id="GO:0016094">
    <property type="term" value="P:polyprenol biosynthetic process"/>
    <property type="evidence" value="ECO:0007669"/>
    <property type="project" value="TreeGrafter"/>
</dbReference>
<comment type="cofactor">
    <cofactor evidence="2">
        <name>Mg(2+)</name>
        <dbReference type="ChEBI" id="CHEBI:18420"/>
    </cofactor>
    <text evidence="2">Binds 2 magnesium ions per subunit.</text>
</comment>
<dbReference type="Pfam" id="PF01255">
    <property type="entry name" value="Prenyltransf"/>
    <property type="match status" value="1"/>
</dbReference>
<comment type="subunit">
    <text evidence="2">Homodimer.</text>
</comment>
<dbReference type="GO" id="GO:0005829">
    <property type="term" value="C:cytosol"/>
    <property type="evidence" value="ECO:0007669"/>
    <property type="project" value="TreeGrafter"/>
</dbReference>
<feature type="binding site" evidence="2">
    <location>
        <position position="32"/>
    </location>
    <ligand>
        <name>substrate</name>
    </ligand>
</feature>
<keyword evidence="2" id="KW-0460">Magnesium</keyword>
<keyword evidence="2" id="KW-0961">Cell wall biogenesis/degradation</keyword>
<comment type="catalytic activity">
    <reaction evidence="2">
        <text>8 isopentenyl diphosphate + (2E,6E)-farnesyl diphosphate = di-trans,octa-cis-undecaprenyl diphosphate + 8 diphosphate</text>
        <dbReference type="Rhea" id="RHEA:27551"/>
        <dbReference type="ChEBI" id="CHEBI:33019"/>
        <dbReference type="ChEBI" id="CHEBI:58405"/>
        <dbReference type="ChEBI" id="CHEBI:128769"/>
        <dbReference type="ChEBI" id="CHEBI:175763"/>
        <dbReference type="EC" id="2.5.1.31"/>
    </reaction>
</comment>
<dbReference type="NCBIfam" id="NF011405">
    <property type="entry name" value="PRK14830.1"/>
    <property type="match status" value="1"/>
</dbReference>
<feature type="binding site" evidence="2">
    <location>
        <position position="68"/>
    </location>
    <ligand>
        <name>substrate</name>
    </ligand>
</feature>
<name>A0A7G1Q817_9GAMM</name>
<dbReference type="Gene3D" id="3.40.1180.10">
    <property type="entry name" value="Decaprenyl diphosphate synthase-like"/>
    <property type="match status" value="1"/>
</dbReference>
<dbReference type="InterPro" id="IPR036424">
    <property type="entry name" value="UPP_synth-like_sf"/>
</dbReference>
<dbReference type="CDD" id="cd00475">
    <property type="entry name" value="Cis_IPPS"/>
    <property type="match status" value="1"/>
</dbReference>
<gene>
    <name evidence="3" type="primary">ispU</name>
    <name evidence="2" type="synonym">uppS</name>
    <name evidence="3" type="ORF">NSCAC_0403</name>
</gene>
<dbReference type="GO" id="GO:0071555">
    <property type="term" value="P:cell wall organization"/>
    <property type="evidence" value="ECO:0007669"/>
    <property type="project" value="UniProtKB-KW"/>
</dbReference>
<dbReference type="InterPro" id="IPR001441">
    <property type="entry name" value="UPP_synth-like"/>
</dbReference>
<protein>
    <recommendedName>
        <fullName evidence="2">Ditrans,polycis-undecaprenyl-diphosphate synthase ((2E,6E)-farnesyl-diphosphate specific)</fullName>
        <ecNumber evidence="2">2.5.1.31</ecNumber>
    </recommendedName>
    <alternativeName>
        <fullName evidence="2">Ditrans,polycis-undecaprenylcistransferase</fullName>
    </alternativeName>
    <alternativeName>
        <fullName evidence="2">Undecaprenyl diphosphate synthase</fullName>
        <shortName evidence="2">UDS</shortName>
    </alternativeName>
    <alternativeName>
        <fullName evidence="2">Undecaprenyl pyrophosphate synthase</fullName>
        <shortName evidence="2">UPP synthase</shortName>
    </alternativeName>
</protein>
<dbReference type="PANTHER" id="PTHR10291:SF0">
    <property type="entry name" value="DEHYDRODOLICHYL DIPHOSPHATE SYNTHASE 2"/>
    <property type="match status" value="1"/>
</dbReference>
<reference evidence="3 4" key="1">
    <citation type="submission" date="2020-03" db="EMBL/GenBank/DDBJ databases">
        <authorList>
            <person name="Picone N."/>
        </authorList>
    </citation>
    <scope>NUCLEOTIDE SEQUENCE [LARGE SCALE GENOMIC DNA]</scope>
    <source>
        <strain evidence="3">NSCAC1</strain>
    </source>
</reference>
<dbReference type="GO" id="GO:0008834">
    <property type="term" value="F:ditrans,polycis-undecaprenyl-diphosphate synthase [(2E,6E)-farnesyl-diphosphate specific] activity"/>
    <property type="evidence" value="ECO:0007669"/>
    <property type="project" value="UniProtKB-UniRule"/>
</dbReference>
<keyword evidence="4" id="KW-1185">Reference proteome</keyword>
<dbReference type="AlphaFoldDB" id="A0A7G1Q817"/>
<dbReference type="GO" id="GO:0009252">
    <property type="term" value="P:peptidoglycan biosynthetic process"/>
    <property type="evidence" value="ECO:0007669"/>
    <property type="project" value="UniProtKB-UniRule"/>
</dbReference>
<keyword evidence="2" id="KW-0479">Metal-binding</keyword>
<dbReference type="HAMAP" id="MF_01139">
    <property type="entry name" value="ISPT"/>
    <property type="match status" value="1"/>
</dbReference>
<comment type="function">
    <text evidence="2">Catalyzes the sequential condensation of isopentenyl diphosphate (IPP) with (2E,6E)-farnesyl diphosphate (E,E-FPP) to yield (2Z,6Z,10Z,14Z,18Z,22Z,26Z,30Z,34E,38E)-undecaprenyl diphosphate (di-trans,octa-cis-UPP). UPP is the precursor of glycosyl carrier lipid in the biosynthesis of bacterial cell wall polysaccharide components such as peptidoglycan and lipopolysaccharide.</text>
</comment>
<dbReference type="KEGG" id="ntg:NSCAC_0403"/>